<dbReference type="GO" id="GO:0030170">
    <property type="term" value="F:pyridoxal phosphate binding"/>
    <property type="evidence" value="ECO:0007669"/>
    <property type="project" value="InterPro"/>
</dbReference>
<dbReference type="Pfam" id="PF00291">
    <property type="entry name" value="PALP"/>
    <property type="match status" value="1"/>
</dbReference>
<dbReference type="PROSITE" id="PS00165">
    <property type="entry name" value="DEHYDRATASE_SER_THR"/>
    <property type="match status" value="1"/>
</dbReference>
<evidence type="ECO:0000259" key="10">
    <source>
        <dbReference type="Pfam" id="PF00291"/>
    </source>
</evidence>
<keyword evidence="7" id="KW-0663">Pyridoxal phosphate</keyword>
<dbReference type="Gene3D" id="3.40.50.1100">
    <property type="match status" value="2"/>
</dbReference>
<proteinExistence type="inferred from homology"/>
<evidence type="ECO:0000256" key="7">
    <source>
        <dbReference type="ARBA" id="ARBA00022898"/>
    </source>
</evidence>
<accession>A0A099ICV8</accession>
<evidence type="ECO:0000256" key="5">
    <source>
        <dbReference type="ARBA" id="ARBA00022605"/>
    </source>
</evidence>
<dbReference type="EC" id="2.5.1.47" evidence="4"/>
<name>A0A099ICV8_CLOIN</name>
<reference evidence="11 13" key="1">
    <citation type="submission" date="2014-08" db="EMBL/GenBank/DDBJ databases">
        <title>Clostridium innocuum, an unnegligible vancomycin-resistant pathogen causing extra-intestinal infections.</title>
        <authorList>
            <person name="Feng Y."/>
            <person name="Chiu C.-H."/>
        </authorList>
    </citation>
    <scope>NUCLEOTIDE SEQUENCE [LARGE SCALE GENOMIC DNA]</scope>
    <source>
        <strain evidence="11 13">AN88</strain>
    </source>
</reference>
<evidence type="ECO:0000256" key="1">
    <source>
        <dbReference type="ARBA" id="ARBA00001933"/>
    </source>
</evidence>
<evidence type="ECO:0000313" key="12">
    <source>
        <dbReference type="EMBL" id="MCR0235165.1"/>
    </source>
</evidence>
<organism evidence="11 13">
    <name type="scientific">Clostridium innocuum</name>
    <dbReference type="NCBI Taxonomy" id="1522"/>
    <lineage>
        <taxon>Bacteria</taxon>
        <taxon>Bacillati</taxon>
        <taxon>Bacillota</taxon>
        <taxon>Clostridia</taxon>
        <taxon>Eubacteriales</taxon>
        <taxon>Clostridiaceae</taxon>
        <taxon>Clostridium</taxon>
    </lineage>
</organism>
<dbReference type="AlphaFoldDB" id="A0A099ICV8"/>
<evidence type="ECO:0000256" key="9">
    <source>
        <dbReference type="ARBA" id="ARBA00047931"/>
    </source>
</evidence>
<sequence>MKETVKLIGNTPLYHIEDTNIYVKLEKYNIGGSIKDRAVLGMLDAAMNKGEIRQDTVLVEATSGNTGVALAMLGAVYHIPVIIIMPETMSMERRQLVKAYGATLVLTPGEKGMQGAMDEMERLMKENTNYRSLSQFDNPDNPNAHYETTGKEILDQLQDVDIFVACIGTGGTFSGVAKRLKEYNPAILCMAGEPEKSAVLSGRQAGPHKIQGIGANFVPANFDRELADDILLISDREAVFETVRFAKETGILVGISSGANIALAKRLSLRYPGKKIVTVAPDGGEKYLSVLDFD</sequence>
<dbReference type="FunFam" id="3.40.50.1100:FF:000006">
    <property type="entry name" value="Cysteine synthase"/>
    <property type="match status" value="1"/>
</dbReference>
<evidence type="ECO:0000256" key="4">
    <source>
        <dbReference type="ARBA" id="ARBA00012681"/>
    </source>
</evidence>
<gene>
    <name evidence="11" type="ORF">CIAN88_00870</name>
    <name evidence="12" type="ORF">MKC95_20570</name>
</gene>
<comment type="catalytic activity">
    <reaction evidence="9">
        <text>O-acetyl-L-serine + hydrogen sulfide = L-cysteine + acetate</text>
        <dbReference type="Rhea" id="RHEA:14829"/>
        <dbReference type="ChEBI" id="CHEBI:29919"/>
        <dbReference type="ChEBI" id="CHEBI:30089"/>
        <dbReference type="ChEBI" id="CHEBI:35235"/>
        <dbReference type="ChEBI" id="CHEBI:58340"/>
        <dbReference type="EC" id="2.5.1.47"/>
    </reaction>
</comment>
<keyword evidence="5" id="KW-0028">Amino-acid biosynthesis</keyword>
<evidence type="ECO:0000256" key="6">
    <source>
        <dbReference type="ARBA" id="ARBA00022679"/>
    </source>
</evidence>
<dbReference type="CDD" id="cd01561">
    <property type="entry name" value="CBS_like"/>
    <property type="match status" value="1"/>
</dbReference>
<keyword evidence="8" id="KW-0198">Cysteine biosynthesis</keyword>
<dbReference type="EMBL" id="JQIF01000002">
    <property type="protein sequence ID" value="KGJ54987.1"/>
    <property type="molecule type" value="Genomic_DNA"/>
</dbReference>
<reference evidence="12" key="2">
    <citation type="journal article" date="2022" name="Clin. Infect. Dis.">
        <title>Association between Clostridium innocuum and antibiotic-associated diarrhea in adults and children: A cross-sectional study and comparative genomics analysis.</title>
        <authorList>
            <person name="Cherny K.E."/>
            <person name="Muscat E.B."/>
            <person name="Balaji A."/>
            <person name="Mukherjee J."/>
            <person name="Ozer E.A."/>
            <person name="Angarone M.P."/>
            <person name="Hauser A.R."/>
            <person name="Sichel J.S."/>
            <person name="Amponsah E."/>
            <person name="Kociolek L.K."/>
        </authorList>
    </citation>
    <scope>NUCLEOTIDE SEQUENCE</scope>
    <source>
        <strain evidence="12">NU1-AC-029v</strain>
    </source>
</reference>
<evidence type="ECO:0000256" key="2">
    <source>
        <dbReference type="ARBA" id="ARBA00004895"/>
    </source>
</evidence>
<dbReference type="InterPro" id="IPR036052">
    <property type="entry name" value="TrpB-like_PALP_sf"/>
</dbReference>
<dbReference type="RefSeq" id="WP_009271002.1">
    <property type="nucleotide sequence ID" value="NZ_CAXULZ010000007.1"/>
</dbReference>
<dbReference type="InterPro" id="IPR000634">
    <property type="entry name" value="Ser/Thr_deHydtase_PyrdxlP-BS"/>
</dbReference>
<dbReference type="Proteomes" id="UP001203972">
    <property type="component" value="Unassembled WGS sequence"/>
</dbReference>
<evidence type="ECO:0000256" key="8">
    <source>
        <dbReference type="ARBA" id="ARBA00023192"/>
    </source>
</evidence>
<comment type="caution">
    <text evidence="11">The sequence shown here is derived from an EMBL/GenBank/DDBJ whole genome shotgun (WGS) entry which is preliminary data.</text>
</comment>
<comment type="similarity">
    <text evidence="3">Belongs to the cysteine synthase/cystathionine beta-synthase family.</text>
</comment>
<comment type="cofactor">
    <cofactor evidence="1">
        <name>pyridoxal 5'-phosphate</name>
        <dbReference type="ChEBI" id="CHEBI:597326"/>
    </cofactor>
</comment>
<dbReference type="SUPFAM" id="SSF53686">
    <property type="entry name" value="Tryptophan synthase beta subunit-like PLP-dependent enzymes"/>
    <property type="match status" value="1"/>
</dbReference>
<dbReference type="InterPro" id="IPR050214">
    <property type="entry name" value="Cys_Synth/Cystath_Beta-Synth"/>
</dbReference>
<dbReference type="InterPro" id="IPR001926">
    <property type="entry name" value="TrpB-like_PALP"/>
</dbReference>
<dbReference type="EMBL" id="JAKTMA010000053">
    <property type="protein sequence ID" value="MCR0235165.1"/>
    <property type="molecule type" value="Genomic_DNA"/>
</dbReference>
<protein>
    <recommendedName>
        <fullName evidence="4">cysteine synthase</fullName>
        <ecNumber evidence="4">2.5.1.47</ecNumber>
    </recommendedName>
</protein>
<keyword evidence="6" id="KW-0808">Transferase</keyword>
<evidence type="ECO:0000313" key="11">
    <source>
        <dbReference type="EMBL" id="KGJ54987.1"/>
    </source>
</evidence>
<dbReference type="Proteomes" id="UP000030008">
    <property type="component" value="Unassembled WGS sequence"/>
</dbReference>
<comment type="pathway">
    <text evidence="2">Amino-acid biosynthesis; L-cysteine biosynthesis.</text>
</comment>
<dbReference type="PANTHER" id="PTHR10314">
    <property type="entry name" value="CYSTATHIONINE BETA-SYNTHASE"/>
    <property type="match status" value="1"/>
</dbReference>
<feature type="domain" description="Tryptophan synthase beta chain-like PALP" evidence="10">
    <location>
        <begin position="7"/>
        <end position="282"/>
    </location>
</feature>
<dbReference type="GO" id="GO:0004124">
    <property type="term" value="F:cysteine synthase activity"/>
    <property type="evidence" value="ECO:0007669"/>
    <property type="project" value="UniProtKB-EC"/>
</dbReference>
<evidence type="ECO:0000256" key="3">
    <source>
        <dbReference type="ARBA" id="ARBA00007103"/>
    </source>
</evidence>
<evidence type="ECO:0000313" key="13">
    <source>
        <dbReference type="Proteomes" id="UP000030008"/>
    </source>
</evidence>